<keyword evidence="2" id="KW-1185">Reference proteome</keyword>
<comment type="caution">
    <text evidence="1">The sequence shown here is derived from an EMBL/GenBank/DDBJ whole genome shotgun (WGS) entry which is preliminary data.</text>
</comment>
<proteinExistence type="predicted"/>
<accession>A0A409WQ73</accession>
<evidence type="ECO:0000313" key="2">
    <source>
        <dbReference type="Proteomes" id="UP000283269"/>
    </source>
</evidence>
<reference evidence="1 2" key="1">
    <citation type="journal article" date="2018" name="Evol. Lett.">
        <title>Horizontal gene cluster transfer increased hallucinogenic mushroom diversity.</title>
        <authorList>
            <person name="Reynolds H.T."/>
            <person name="Vijayakumar V."/>
            <person name="Gluck-Thaler E."/>
            <person name="Korotkin H.B."/>
            <person name="Matheny P.B."/>
            <person name="Slot J.C."/>
        </authorList>
    </citation>
    <scope>NUCLEOTIDE SEQUENCE [LARGE SCALE GENOMIC DNA]</scope>
    <source>
        <strain evidence="1 2">2631</strain>
    </source>
</reference>
<dbReference type="Proteomes" id="UP000283269">
    <property type="component" value="Unassembled WGS sequence"/>
</dbReference>
<name>A0A409WQ73_PSICY</name>
<protein>
    <submittedName>
        <fullName evidence="1">Uncharacterized protein</fullName>
    </submittedName>
</protein>
<dbReference type="InParanoid" id="A0A409WQ73"/>
<organism evidence="1 2">
    <name type="scientific">Psilocybe cyanescens</name>
    <dbReference type="NCBI Taxonomy" id="93625"/>
    <lineage>
        <taxon>Eukaryota</taxon>
        <taxon>Fungi</taxon>
        <taxon>Dikarya</taxon>
        <taxon>Basidiomycota</taxon>
        <taxon>Agaricomycotina</taxon>
        <taxon>Agaricomycetes</taxon>
        <taxon>Agaricomycetidae</taxon>
        <taxon>Agaricales</taxon>
        <taxon>Agaricineae</taxon>
        <taxon>Strophariaceae</taxon>
        <taxon>Psilocybe</taxon>
    </lineage>
</organism>
<dbReference type="AlphaFoldDB" id="A0A409WQ73"/>
<gene>
    <name evidence="1" type="ORF">CVT25_001654</name>
</gene>
<dbReference type="EMBL" id="NHYD01003316">
    <property type="protein sequence ID" value="PPQ80646.1"/>
    <property type="molecule type" value="Genomic_DNA"/>
</dbReference>
<sequence>MESKEPFEGTGLHGLYTCALAQQDVLYEDVLPESSQRGPCLHFALTANRPRKMFFQIFHFGTTGKWTALMRSEFCRKTFEALQYVRCDLPVNTGKVIVIKQRFNQNLRDEWLYLEIHCDLPGNFQAALGVRTGIIARMPSDFSPSEVVHRMTWTFTDPSTDEYVDSGESFHHGQQLHRGAGKHHFLQGAQNGMCLSAVLNGRAFTYGFASPITYLIFKLYNRFLK</sequence>
<evidence type="ECO:0000313" key="1">
    <source>
        <dbReference type="EMBL" id="PPQ80646.1"/>
    </source>
</evidence>